<organism evidence="4 5">
    <name type="scientific">Pseudoduganella aquatica</name>
    <dbReference type="NCBI Taxonomy" id="2660641"/>
    <lineage>
        <taxon>Bacteria</taxon>
        <taxon>Pseudomonadati</taxon>
        <taxon>Pseudomonadota</taxon>
        <taxon>Betaproteobacteria</taxon>
        <taxon>Burkholderiales</taxon>
        <taxon>Oxalobacteraceae</taxon>
        <taxon>Telluria group</taxon>
        <taxon>Pseudoduganella</taxon>
    </lineage>
</organism>
<dbReference type="PANTHER" id="PTHR13693">
    <property type="entry name" value="CLASS II AMINOTRANSFERASE/8-AMINO-7-OXONONANOATE SYNTHASE"/>
    <property type="match status" value="1"/>
</dbReference>
<dbReference type="RefSeq" id="WP_161075693.1">
    <property type="nucleotide sequence ID" value="NZ_CP086370.1"/>
</dbReference>
<evidence type="ECO:0000259" key="3">
    <source>
        <dbReference type="Pfam" id="PF00155"/>
    </source>
</evidence>
<dbReference type="InterPro" id="IPR050087">
    <property type="entry name" value="AON_synthase_class-II"/>
</dbReference>
<evidence type="ECO:0000313" key="4">
    <source>
        <dbReference type="EMBL" id="MYN11433.1"/>
    </source>
</evidence>
<keyword evidence="4" id="KW-0032">Aminotransferase</keyword>
<accession>A0A7X4HHM7</accession>
<keyword evidence="5" id="KW-1185">Reference proteome</keyword>
<dbReference type="InterPro" id="IPR004839">
    <property type="entry name" value="Aminotransferase_I/II_large"/>
</dbReference>
<protein>
    <submittedName>
        <fullName evidence="4">Aminotransferase class I/II-fold pyridoxal phosphate-dependent enzyme</fullName>
    </submittedName>
</protein>
<dbReference type="Gene3D" id="3.90.1150.10">
    <property type="entry name" value="Aspartate Aminotransferase, domain 1"/>
    <property type="match status" value="1"/>
</dbReference>
<dbReference type="Pfam" id="PF00155">
    <property type="entry name" value="Aminotran_1_2"/>
    <property type="match status" value="1"/>
</dbReference>
<dbReference type="InterPro" id="IPR015424">
    <property type="entry name" value="PyrdxlP-dep_Trfase"/>
</dbReference>
<dbReference type="InterPro" id="IPR015422">
    <property type="entry name" value="PyrdxlP-dep_Trfase_small"/>
</dbReference>
<dbReference type="AlphaFoldDB" id="A0A7X4HHM7"/>
<sequence>MLDFTSALYLDMRHPSAAMEPWASLTLGKPAALEQPPGAAGVARELAVLLGCEAALLLPSTLHLYWDLFAMLAGEAVALLIDGGAYPIARWGAQQALSRGAPVQVFRHGDAAGLARLVRRWRAQGRRPLVLADGYSPGSEHPPPLSDYADIAARGGGWLVLDDTQPLGLLGRQGGGSVPLHGLARPQQSRYGTPVLVGASLAKAFGAPLAVLAGSAAMLGRFEERSLVRIHASPPSVAAIAAARRALRINAACGGALRQALRRRVQQFRAGLAAAGIACCGGMFPVQVVPLAPETNGPALLAALRSDGVLALLQGHRGTARLTFLLRAGHSAHDVARAVAALEHHMKELA</sequence>
<dbReference type="GO" id="GO:0030170">
    <property type="term" value="F:pyridoxal phosphate binding"/>
    <property type="evidence" value="ECO:0007669"/>
    <property type="project" value="InterPro"/>
</dbReference>
<dbReference type="Proteomes" id="UP000450676">
    <property type="component" value="Unassembled WGS sequence"/>
</dbReference>
<reference evidence="4 5" key="1">
    <citation type="submission" date="2019-12" db="EMBL/GenBank/DDBJ databases">
        <title>Novel species isolated from a subtropical stream in China.</title>
        <authorList>
            <person name="Lu H."/>
        </authorList>
    </citation>
    <scope>NUCLEOTIDE SEQUENCE [LARGE SCALE GENOMIC DNA]</scope>
    <source>
        <strain evidence="4 5">FT127W</strain>
    </source>
</reference>
<evidence type="ECO:0000256" key="2">
    <source>
        <dbReference type="ARBA" id="ARBA00022679"/>
    </source>
</evidence>
<dbReference type="GO" id="GO:0008483">
    <property type="term" value="F:transaminase activity"/>
    <property type="evidence" value="ECO:0007669"/>
    <property type="project" value="UniProtKB-KW"/>
</dbReference>
<gene>
    <name evidence="4" type="ORF">GTP77_29420</name>
</gene>
<evidence type="ECO:0000313" key="5">
    <source>
        <dbReference type="Proteomes" id="UP000450676"/>
    </source>
</evidence>
<dbReference type="Gene3D" id="3.40.640.10">
    <property type="entry name" value="Type I PLP-dependent aspartate aminotransferase-like (Major domain)"/>
    <property type="match status" value="1"/>
</dbReference>
<feature type="domain" description="Aminotransferase class I/classII large" evidence="3">
    <location>
        <begin position="143"/>
        <end position="342"/>
    </location>
</feature>
<keyword evidence="2 4" id="KW-0808">Transferase</keyword>
<comment type="caution">
    <text evidence="4">The sequence shown here is derived from an EMBL/GenBank/DDBJ whole genome shotgun (WGS) entry which is preliminary data.</text>
</comment>
<dbReference type="EMBL" id="WWCU01000081">
    <property type="protein sequence ID" value="MYN11433.1"/>
    <property type="molecule type" value="Genomic_DNA"/>
</dbReference>
<comment type="cofactor">
    <cofactor evidence="1">
        <name>pyridoxal 5'-phosphate</name>
        <dbReference type="ChEBI" id="CHEBI:597326"/>
    </cofactor>
</comment>
<dbReference type="InterPro" id="IPR015421">
    <property type="entry name" value="PyrdxlP-dep_Trfase_major"/>
</dbReference>
<evidence type="ECO:0000256" key="1">
    <source>
        <dbReference type="ARBA" id="ARBA00001933"/>
    </source>
</evidence>
<proteinExistence type="predicted"/>
<dbReference type="SUPFAM" id="SSF53383">
    <property type="entry name" value="PLP-dependent transferases"/>
    <property type="match status" value="1"/>
</dbReference>
<name>A0A7X4HHM7_9BURK</name>